<comment type="caution">
    <text evidence="1">The sequence shown here is derived from an EMBL/GenBank/DDBJ whole genome shotgun (WGS) entry which is preliminary data.</text>
</comment>
<sequence length="130" mass="14099">MAFAITADLVKRWRALNQAELERAEVLLDDAAWWLRTWFSEFGNLTALAADDPELAEGLLILSCSMVKRAMTSAGDGVGQAQQVMGPFTAQISYRNPEGNLYVYSAERDAILTLLGVNTSGAVSMESPGL</sequence>
<dbReference type="OrthoDB" id="3194840at2"/>
<gene>
    <name evidence="1" type="ORF">ATK86_5346</name>
</gene>
<evidence type="ECO:0000313" key="1">
    <source>
        <dbReference type="EMBL" id="PKV80909.1"/>
    </source>
</evidence>
<organism evidence="1 2">
    <name type="scientific">Nocardia fluminea</name>
    <dbReference type="NCBI Taxonomy" id="134984"/>
    <lineage>
        <taxon>Bacteria</taxon>
        <taxon>Bacillati</taxon>
        <taxon>Actinomycetota</taxon>
        <taxon>Actinomycetes</taxon>
        <taxon>Mycobacteriales</taxon>
        <taxon>Nocardiaceae</taxon>
        <taxon>Nocardia</taxon>
    </lineage>
</organism>
<dbReference type="AlphaFoldDB" id="A0A2N3VH02"/>
<accession>A0A2N3VH02</accession>
<name>A0A2N3VH02_9NOCA</name>
<reference evidence="1 2" key="1">
    <citation type="submission" date="2017-12" db="EMBL/GenBank/DDBJ databases">
        <title>Sequencing the genomes of 1000 Actinobacteria strains.</title>
        <authorList>
            <person name="Klenk H.-P."/>
        </authorList>
    </citation>
    <scope>NUCLEOTIDE SEQUENCE [LARGE SCALE GENOMIC DNA]</scope>
    <source>
        <strain evidence="1 2">DSM 44489</strain>
    </source>
</reference>
<dbReference type="Pfam" id="PF09355">
    <property type="entry name" value="Phage_Gp19"/>
    <property type="match status" value="1"/>
</dbReference>
<protein>
    <submittedName>
        <fullName evidence="1">Gp19/Gp15/Gp42-like protein</fullName>
    </submittedName>
</protein>
<dbReference type="Proteomes" id="UP000233766">
    <property type="component" value="Unassembled WGS sequence"/>
</dbReference>
<proteinExistence type="predicted"/>
<dbReference type="InterPro" id="IPR018963">
    <property type="entry name" value="Mycophage_D29_Gp19"/>
</dbReference>
<dbReference type="RefSeq" id="WP_101466754.1">
    <property type="nucleotide sequence ID" value="NZ_PJMW01000002.1"/>
</dbReference>
<evidence type="ECO:0000313" key="2">
    <source>
        <dbReference type="Proteomes" id="UP000233766"/>
    </source>
</evidence>
<keyword evidence="2" id="KW-1185">Reference proteome</keyword>
<dbReference type="EMBL" id="PJMW01000002">
    <property type="protein sequence ID" value="PKV80909.1"/>
    <property type="molecule type" value="Genomic_DNA"/>
</dbReference>